<dbReference type="Proteomes" id="UP000198525">
    <property type="component" value="Unassembled WGS sequence"/>
</dbReference>
<dbReference type="EMBL" id="FNES01000015">
    <property type="protein sequence ID" value="SDK37401.1"/>
    <property type="molecule type" value="Genomic_DNA"/>
</dbReference>
<accession>A0A1G9BD41</accession>
<dbReference type="STRING" id="376427.SAMN04487954_11577"/>
<protein>
    <submittedName>
        <fullName evidence="1">Uncharacterized protein</fullName>
    </submittedName>
</protein>
<organism evidence="1 2">
    <name type="scientific">Billgrantia gudaonensis</name>
    <dbReference type="NCBI Taxonomy" id="376427"/>
    <lineage>
        <taxon>Bacteria</taxon>
        <taxon>Pseudomonadati</taxon>
        <taxon>Pseudomonadota</taxon>
        <taxon>Gammaproteobacteria</taxon>
        <taxon>Oceanospirillales</taxon>
        <taxon>Halomonadaceae</taxon>
        <taxon>Billgrantia</taxon>
    </lineage>
</organism>
<dbReference type="RefSeq" id="WP_089688173.1">
    <property type="nucleotide sequence ID" value="NZ_FNES01000015.1"/>
</dbReference>
<dbReference type="AlphaFoldDB" id="A0A1G9BD41"/>
<name>A0A1G9BD41_9GAMM</name>
<evidence type="ECO:0000313" key="1">
    <source>
        <dbReference type="EMBL" id="SDK37401.1"/>
    </source>
</evidence>
<gene>
    <name evidence="1" type="ORF">SAMN04487954_11577</name>
</gene>
<keyword evidence="2" id="KW-1185">Reference proteome</keyword>
<evidence type="ECO:0000313" key="2">
    <source>
        <dbReference type="Proteomes" id="UP000198525"/>
    </source>
</evidence>
<sequence>MSDKQSERQGWLARLEERLFAASMPQLVQGMRNEAATSYREMVRDLATPMAPALEREVARTLNRGGDRELIPAETLMPEMMQRFDLAAEDFGADEATHFAELQAVCNRCPTVGRCWRAMRGGEGWAKCRGFCPNAEAFEKKALAVAG</sequence>
<reference evidence="1 2" key="1">
    <citation type="submission" date="2016-10" db="EMBL/GenBank/DDBJ databases">
        <authorList>
            <person name="de Groot N.N."/>
        </authorList>
    </citation>
    <scope>NUCLEOTIDE SEQUENCE [LARGE SCALE GENOMIC DNA]</scope>
    <source>
        <strain evidence="1 2">CGMCC 1.6133</strain>
    </source>
</reference>
<dbReference type="OrthoDB" id="6159568at2"/>
<proteinExistence type="predicted"/>